<keyword evidence="7" id="KW-1185">Reference proteome</keyword>
<dbReference type="GO" id="GO:0016491">
    <property type="term" value="F:oxidoreductase activity"/>
    <property type="evidence" value="ECO:0007669"/>
    <property type="project" value="InterPro"/>
</dbReference>
<proteinExistence type="predicted"/>
<evidence type="ECO:0000259" key="5">
    <source>
        <dbReference type="PROSITE" id="PS51352"/>
    </source>
</evidence>
<dbReference type="RefSeq" id="WP_098192282.1">
    <property type="nucleotide sequence ID" value="NZ_CP023777.1"/>
</dbReference>
<dbReference type="SUPFAM" id="SSF52833">
    <property type="entry name" value="Thioredoxin-like"/>
    <property type="match status" value="1"/>
</dbReference>
<keyword evidence="2" id="KW-0201">Cytochrome c-type biogenesis</keyword>
<dbReference type="PROSITE" id="PS00194">
    <property type="entry name" value="THIOREDOXIN_1"/>
    <property type="match status" value="1"/>
</dbReference>
<dbReference type="CDD" id="cd02966">
    <property type="entry name" value="TlpA_like_family"/>
    <property type="match status" value="1"/>
</dbReference>
<evidence type="ECO:0000313" key="7">
    <source>
        <dbReference type="Proteomes" id="UP000220133"/>
    </source>
</evidence>
<dbReference type="Pfam" id="PF14289">
    <property type="entry name" value="DUF4369"/>
    <property type="match status" value="1"/>
</dbReference>
<dbReference type="EMBL" id="CP023777">
    <property type="protein sequence ID" value="ATL45892.1"/>
    <property type="molecule type" value="Genomic_DNA"/>
</dbReference>
<keyword evidence="4" id="KW-0676">Redox-active center</keyword>
<reference evidence="6 7" key="1">
    <citation type="submission" date="2017-10" db="EMBL/GenBank/DDBJ databases">
        <title>Paenichitinophaga pekingensis gen. nov., sp. nov., isolated from activated sludge.</title>
        <authorList>
            <person name="Jin D."/>
            <person name="Kong X."/>
            <person name="Deng Y."/>
            <person name="Bai Z."/>
        </authorList>
    </citation>
    <scope>NUCLEOTIDE SEQUENCE [LARGE SCALE GENOMIC DNA]</scope>
    <source>
        <strain evidence="6 7">13</strain>
    </source>
</reference>
<evidence type="ECO:0000256" key="3">
    <source>
        <dbReference type="ARBA" id="ARBA00023157"/>
    </source>
</evidence>
<dbReference type="GO" id="GO:0030313">
    <property type="term" value="C:cell envelope"/>
    <property type="evidence" value="ECO:0007669"/>
    <property type="project" value="UniProtKB-SubCell"/>
</dbReference>
<dbReference type="PANTHER" id="PTHR42852:SF6">
    <property type="entry name" value="THIOL:DISULFIDE INTERCHANGE PROTEIN DSBE"/>
    <property type="match status" value="1"/>
</dbReference>
<dbReference type="GO" id="GO:0016209">
    <property type="term" value="F:antioxidant activity"/>
    <property type="evidence" value="ECO:0007669"/>
    <property type="project" value="InterPro"/>
</dbReference>
<organism evidence="6 7">
    <name type="scientific">Chitinophaga caeni</name>
    <dbReference type="NCBI Taxonomy" id="2029983"/>
    <lineage>
        <taxon>Bacteria</taxon>
        <taxon>Pseudomonadati</taxon>
        <taxon>Bacteroidota</taxon>
        <taxon>Chitinophagia</taxon>
        <taxon>Chitinophagales</taxon>
        <taxon>Chitinophagaceae</taxon>
        <taxon>Chitinophaga</taxon>
    </lineage>
</organism>
<dbReference type="Gene3D" id="3.40.30.10">
    <property type="entry name" value="Glutaredoxin"/>
    <property type="match status" value="1"/>
</dbReference>
<evidence type="ECO:0000313" key="6">
    <source>
        <dbReference type="EMBL" id="ATL45892.1"/>
    </source>
</evidence>
<dbReference type="InterPro" id="IPR025380">
    <property type="entry name" value="DUF4369"/>
</dbReference>
<dbReference type="Proteomes" id="UP000220133">
    <property type="component" value="Chromosome"/>
</dbReference>
<dbReference type="OrthoDB" id="750178at2"/>
<dbReference type="InterPro" id="IPR036249">
    <property type="entry name" value="Thioredoxin-like_sf"/>
</dbReference>
<accession>A0A291QPT4</accession>
<dbReference type="GO" id="GO:0017004">
    <property type="term" value="P:cytochrome complex assembly"/>
    <property type="evidence" value="ECO:0007669"/>
    <property type="project" value="UniProtKB-KW"/>
</dbReference>
<protein>
    <recommendedName>
        <fullName evidence="5">Thioredoxin domain-containing protein</fullName>
    </recommendedName>
</protein>
<dbReference type="InterPro" id="IPR017937">
    <property type="entry name" value="Thioredoxin_CS"/>
</dbReference>
<dbReference type="AlphaFoldDB" id="A0A291QPT4"/>
<dbReference type="InterPro" id="IPR013766">
    <property type="entry name" value="Thioredoxin_domain"/>
</dbReference>
<name>A0A291QPT4_9BACT</name>
<dbReference type="KEGG" id="cbae:COR50_01225"/>
<evidence type="ECO:0000256" key="2">
    <source>
        <dbReference type="ARBA" id="ARBA00022748"/>
    </source>
</evidence>
<evidence type="ECO:0000256" key="1">
    <source>
        <dbReference type="ARBA" id="ARBA00004196"/>
    </source>
</evidence>
<feature type="domain" description="Thioredoxin" evidence="5">
    <location>
        <begin position="231"/>
        <end position="372"/>
    </location>
</feature>
<evidence type="ECO:0000256" key="4">
    <source>
        <dbReference type="ARBA" id="ARBA00023284"/>
    </source>
</evidence>
<gene>
    <name evidence="6" type="ORF">COR50_01225</name>
</gene>
<dbReference type="PROSITE" id="PS51352">
    <property type="entry name" value="THIOREDOXIN_2"/>
    <property type="match status" value="1"/>
</dbReference>
<dbReference type="InterPro" id="IPR050553">
    <property type="entry name" value="Thioredoxin_ResA/DsbE_sf"/>
</dbReference>
<dbReference type="PANTHER" id="PTHR42852">
    <property type="entry name" value="THIOL:DISULFIDE INTERCHANGE PROTEIN DSBE"/>
    <property type="match status" value="1"/>
</dbReference>
<dbReference type="InterPro" id="IPR000866">
    <property type="entry name" value="AhpC/TSA"/>
</dbReference>
<dbReference type="Pfam" id="PF00578">
    <property type="entry name" value="AhpC-TSA"/>
    <property type="match status" value="1"/>
</dbReference>
<keyword evidence="3" id="KW-1015">Disulfide bond</keyword>
<sequence>MKLTTLATMLMLPATLVAQKGKFEISGKLGKYNAPTKVYLERRAFNGEATIDTVVLKNGTFQLSGKIADTTMALLSLQVAGQEKESRIIYLEPAKIKIKGEKDLETAQVISPANKGYDEYKLALKGYQDQMDAINHDFGNATNEQRSDTAFTHGLDKRFRKAIKDKQQMIIDFIKQHPDNFFSAVGISELSVLNGMNMEVLEPLYASISDRVKKTSAGRSFEEKMIKEKTIVVGALAPVFTQDDINGKPVSLTDFRGKYVLLDFWASWCGPCRQENPNVLRAFHKYKDKNFMVLSVSLDKPSGKADWLKAIEHDGIGEFVHVSDLQYWSNAAAKLYGITGVPTNYLLGPDGKILAMNLRGEALNQKLSELLQ</sequence>
<comment type="subcellular location">
    <subcellularLocation>
        <location evidence="1">Cell envelope</location>
    </subcellularLocation>
</comment>